<keyword evidence="7" id="KW-1185">Reference proteome</keyword>
<dbReference type="InterPro" id="IPR012677">
    <property type="entry name" value="Nucleotide-bd_a/b_plait_sf"/>
</dbReference>
<feature type="compositionally biased region" description="Basic and acidic residues" evidence="4">
    <location>
        <begin position="210"/>
        <end position="220"/>
    </location>
</feature>
<name>U7PXD2_SPOS1</name>
<keyword evidence="2 3" id="KW-0694">RNA-binding</keyword>
<accession>U7PXD2</accession>
<evidence type="ECO:0000256" key="2">
    <source>
        <dbReference type="ARBA" id="ARBA00022884"/>
    </source>
</evidence>
<gene>
    <name evidence="6" type="ORF">HMPREF1624_03690</name>
</gene>
<dbReference type="eggNOG" id="KOG0118">
    <property type="taxonomic scope" value="Eukaryota"/>
</dbReference>
<feature type="region of interest" description="Disordered" evidence="4">
    <location>
        <begin position="198"/>
        <end position="223"/>
    </location>
</feature>
<dbReference type="InterPro" id="IPR000504">
    <property type="entry name" value="RRM_dom"/>
</dbReference>
<proteinExistence type="predicted"/>
<evidence type="ECO:0000313" key="7">
    <source>
        <dbReference type="Proteomes" id="UP000018087"/>
    </source>
</evidence>
<dbReference type="InterPro" id="IPR035979">
    <property type="entry name" value="RBD_domain_sf"/>
</dbReference>
<dbReference type="PANTHER" id="PTHR23236">
    <property type="entry name" value="EUKARYOTIC TRANSLATION INITIATION FACTOR 4B/4H"/>
    <property type="match status" value="1"/>
</dbReference>
<evidence type="ECO:0000313" key="6">
    <source>
        <dbReference type="EMBL" id="ERT00319.1"/>
    </source>
</evidence>
<evidence type="ECO:0000259" key="5">
    <source>
        <dbReference type="PROSITE" id="PS50102"/>
    </source>
</evidence>
<organism evidence="6 7">
    <name type="scientific">Sporothrix schenckii (strain ATCC 58251 / de Perez 2211183)</name>
    <name type="common">Rose-picker's disease fungus</name>
    <dbReference type="NCBI Taxonomy" id="1391915"/>
    <lineage>
        <taxon>Eukaryota</taxon>
        <taxon>Fungi</taxon>
        <taxon>Dikarya</taxon>
        <taxon>Ascomycota</taxon>
        <taxon>Pezizomycotina</taxon>
        <taxon>Sordariomycetes</taxon>
        <taxon>Sordariomycetidae</taxon>
        <taxon>Ophiostomatales</taxon>
        <taxon>Ophiostomataceae</taxon>
        <taxon>Sporothrix</taxon>
    </lineage>
</organism>
<dbReference type="Pfam" id="PF00076">
    <property type="entry name" value="RRM_1"/>
    <property type="match status" value="2"/>
</dbReference>
<dbReference type="GO" id="GO:0003723">
    <property type="term" value="F:RNA binding"/>
    <property type="evidence" value="ECO:0007669"/>
    <property type="project" value="UniProtKB-UniRule"/>
</dbReference>
<dbReference type="AlphaFoldDB" id="U7PXD2"/>
<dbReference type="SUPFAM" id="SSF54928">
    <property type="entry name" value="RNA-binding domain, RBD"/>
    <property type="match status" value="2"/>
</dbReference>
<dbReference type="Proteomes" id="UP000018087">
    <property type="component" value="Unassembled WGS sequence"/>
</dbReference>
<dbReference type="PANTHER" id="PTHR23236:SF119">
    <property type="entry name" value="NUCLEAR RNA-BINDING PROTEIN SART-3"/>
    <property type="match status" value="1"/>
</dbReference>
<feature type="domain" description="RRM" evidence="5">
    <location>
        <begin position="224"/>
        <end position="302"/>
    </location>
</feature>
<dbReference type="HOGENOM" id="CLU_012062_15_0_1"/>
<dbReference type="OrthoDB" id="6730379at2759"/>
<reference evidence="7" key="1">
    <citation type="journal article" date="2014" name="Genome Announc.">
        <title>Genome sequence of the pathogenic fungus Sporothrix schenckii (ATCC 58251).</title>
        <authorList>
            <person name="Cuomo C.A."/>
            <person name="Rodriguez-Del Valle N."/>
            <person name="Perez-Sanchez L."/>
            <person name="Abouelleil A."/>
            <person name="Goldberg J."/>
            <person name="Young S."/>
            <person name="Zeng Q."/>
            <person name="Birren B.W."/>
        </authorList>
    </citation>
    <scope>NUCLEOTIDE SEQUENCE [LARGE SCALE GENOMIC DNA]</scope>
    <source>
        <strain evidence="7">ATCC 58251 / de Perez 2211183</strain>
    </source>
</reference>
<feature type="domain" description="RRM" evidence="5">
    <location>
        <begin position="123"/>
        <end position="200"/>
    </location>
</feature>
<evidence type="ECO:0000256" key="3">
    <source>
        <dbReference type="PROSITE-ProRule" id="PRU00176"/>
    </source>
</evidence>
<dbReference type="PROSITE" id="PS50102">
    <property type="entry name" value="RRM"/>
    <property type="match status" value="2"/>
</dbReference>
<dbReference type="Gene3D" id="3.30.70.330">
    <property type="match status" value="2"/>
</dbReference>
<dbReference type="EMBL" id="KI440844">
    <property type="protein sequence ID" value="ERT00319.1"/>
    <property type="molecule type" value="Genomic_DNA"/>
</dbReference>
<dbReference type="STRING" id="1391915.U7PXD2"/>
<sequence>MSVRRLYTYIIKWSSVPEFGLAPQEELVLSVSGLQSVRLAVLRSAASASAQVVRSTSTSSTPLVRSVAAKAVRMPVNNLALAARYFSQTARVAEEAEQLTSDSVPATASVGETNVEAQDPTPYGIFIRNVVFDASDANLREAFEHYGPINSTFIARDPRGMSKGFGFVYFETAEAQTKALEEANGSFWHGRRLSVQPRFKRQPRQADPNRPPRADDRAPREPSNCLYIGNLPYETTDADLTVTFREVDGLQAVRVAVDRATGWPRGFAHADFDSIESAKAAFEYLKDKQVGSRTLRIDYASPTKYFAKRNSSEDQEGGVSEATN</sequence>
<evidence type="ECO:0000256" key="1">
    <source>
        <dbReference type="ARBA" id="ARBA00022737"/>
    </source>
</evidence>
<dbReference type="SMART" id="SM00360">
    <property type="entry name" value="RRM"/>
    <property type="match status" value="2"/>
</dbReference>
<evidence type="ECO:0000256" key="4">
    <source>
        <dbReference type="SAM" id="MobiDB-lite"/>
    </source>
</evidence>
<keyword evidence="1" id="KW-0677">Repeat</keyword>
<protein>
    <recommendedName>
        <fullName evidence="5">RRM domain-containing protein</fullName>
    </recommendedName>
</protein>
<dbReference type="CDD" id="cd00590">
    <property type="entry name" value="RRM_SF"/>
    <property type="match status" value="1"/>
</dbReference>